<evidence type="ECO:0000313" key="2">
    <source>
        <dbReference type="Proteomes" id="UP000059680"/>
    </source>
</evidence>
<dbReference type="InParanoid" id="A0A0P0VG19"/>
<reference evidence="1 2" key="2">
    <citation type="journal article" date="2013" name="Plant Cell Physiol.">
        <title>Rice Annotation Project Database (RAP-DB): an integrative and interactive database for rice genomics.</title>
        <authorList>
            <person name="Sakai H."/>
            <person name="Lee S.S."/>
            <person name="Tanaka T."/>
            <person name="Numa H."/>
            <person name="Kim J."/>
            <person name="Kawahara Y."/>
            <person name="Wakimoto H."/>
            <person name="Yang C.C."/>
            <person name="Iwamoto M."/>
            <person name="Abe T."/>
            <person name="Yamada Y."/>
            <person name="Muto A."/>
            <person name="Inokuchi H."/>
            <person name="Ikemura T."/>
            <person name="Matsumoto T."/>
            <person name="Sasaki T."/>
            <person name="Itoh T."/>
        </authorList>
    </citation>
    <scope>NUCLEOTIDE SEQUENCE [LARGE SCALE GENOMIC DNA]</scope>
    <source>
        <strain evidence="2">cv. Nipponbare</strain>
    </source>
</reference>
<organism evidence="1 2">
    <name type="scientific">Oryza sativa subsp. japonica</name>
    <name type="common">Rice</name>
    <dbReference type="NCBI Taxonomy" id="39947"/>
    <lineage>
        <taxon>Eukaryota</taxon>
        <taxon>Viridiplantae</taxon>
        <taxon>Streptophyta</taxon>
        <taxon>Embryophyta</taxon>
        <taxon>Tracheophyta</taxon>
        <taxon>Spermatophyta</taxon>
        <taxon>Magnoliopsida</taxon>
        <taxon>Liliopsida</taxon>
        <taxon>Poales</taxon>
        <taxon>Poaceae</taxon>
        <taxon>BOP clade</taxon>
        <taxon>Oryzoideae</taxon>
        <taxon>Oryzeae</taxon>
        <taxon>Oryzinae</taxon>
        <taxon>Oryza</taxon>
        <taxon>Oryza sativa</taxon>
    </lineage>
</organism>
<gene>
    <name evidence="1" type="ordered locus">Os02g0199101</name>
    <name evidence="1" type="ORF">OSNPB_020199101</name>
</gene>
<dbReference type="AlphaFoldDB" id="A0A0P0VG19"/>
<dbReference type="PaxDb" id="39947-A0A0P0VG19"/>
<keyword evidence="2" id="KW-1185">Reference proteome</keyword>
<name>A0A0P0VG19_ORYSJ</name>
<accession>A0A0P0VG19</accession>
<reference evidence="2" key="1">
    <citation type="journal article" date="2005" name="Nature">
        <title>The map-based sequence of the rice genome.</title>
        <authorList>
            <consortium name="International rice genome sequencing project (IRGSP)"/>
            <person name="Matsumoto T."/>
            <person name="Wu J."/>
            <person name="Kanamori H."/>
            <person name="Katayose Y."/>
            <person name="Fujisawa M."/>
            <person name="Namiki N."/>
            <person name="Mizuno H."/>
            <person name="Yamamoto K."/>
            <person name="Antonio B.A."/>
            <person name="Baba T."/>
            <person name="Sakata K."/>
            <person name="Nagamura Y."/>
            <person name="Aoki H."/>
            <person name="Arikawa K."/>
            <person name="Arita K."/>
            <person name="Bito T."/>
            <person name="Chiden Y."/>
            <person name="Fujitsuka N."/>
            <person name="Fukunaka R."/>
            <person name="Hamada M."/>
            <person name="Harada C."/>
            <person name="Hayashi A."/>
            <person name="Hijishita S."/>
            <person name="Honda M."/>
            <person name="Hosokawa S."/>
            <person name="Ichikawa Y."/>
            <person name="Idonuma A."/>
            <person name="Iijima M."/>
            <person name="Ikeda M."/>
            <person name="Ikeno M."/>
            <person name="Ito K."/>
            <person name="Ito S."/>
            <person name="Ito T."/>
            <person name="Ito Y."/>
            <person name="Ito Y."/>
            <person name="Iwabuchi A."/>
            <person name="Kamiya K."/>
            <person name="Karasawa W."/>
            <person name="Kurita K."/>
            <person name="Katagiri S."/>
            <person name="Kikuta A."/>
            <person name="Kobayashi H."/>
            <person name="Kobayashi N."/>
            <person name="Machita K."/>
            <person name="Maehara T."/>
            <person name="Masukawa M."/>
            <person name="Mizubayashi T."/>
            <person name="Mukai Y."/>
            <person name="Nagasaki H."/>
            <person name="Nagata Y."/>
            <person name="Naito S."/>
            <person name="Nakashima M."/>
            <person name="Nakama Y."/>
            <person name="Nakamichi Y."/>
            <person name="Nakamura M."/>
            <person name="Meguro A."/>
            <person name="Negishi M."/>
            <person name="Ohta I."/>
            <person name="Ohta T."/>
            <person name="Okamoto M."/>
            <person name="Ono N."/>
            <person name="Saji S."/>
            <person name="Sakaguchi M."/>
            <person name="Sakai K."/>
            <person name="Shibata M."/>
            <person name="Shimokawa T."/>
            <person name="Song J."/>
            <person name="Takazaki Y."/>
            <person name="Terasawa K."/>
            <person name="Tsugane M."/>
            <person name="Tsuji K."/>
            <person name="Ueda S."/>
            <person name="Waki K."/>
            <person name="Yamagata H."/>
            <person name="Yamamoto M."/>
            <person name="Yamamoto S."/>
            <person name="Yamane H."/>
            <person name="Yoshiki S."/>
            <person name="Yoshihara R."/>
            <person name="Yukawa K."/>
            <person name="Zhong H."/>
            <person name="Yano M."/>
            <person name="Yuan Q."/>
            <person name="Ouyang S."/>
            <person name="Liu J."/>
            <person name="Jones K.M."/>
            <person name="Gansberger K."/>
            <person name="Moffat K."/>
            <person name="Hill J."/>
            <person name="Bera J."/>
            <person name="Fadrosh D."/>
            <person name="Jin S."/>
            <person name="Johri S."/>
            <person name="Kim M."/>
            <person name="Overton L."/>
            <person name="Reardon M."/>
            <person name="Tsitrin T."/>
            <person name="Vuong H."/>
            <person name="Weaver B."/>
            <person name="Ciecko A."/>
            <person name="Tallon L."/>
            <person name="Jackson J."/>
            <person name="Pai G."/>
            <person name="Aken S.V."/>
            <person name="Utterback T."/>
            <person name="Reidmuller S."/>
            <person name="Feldblyum T."/>
            <person name="Hsiao J."/>
            <person name="Zismann V."/>
            <person name="Iobst S."/>
            <person name="de Vazeille A.R."/>
            <person name="Buell C.R."/>
            <person name="Ying K."/>
            <person name="Li Y."/>
            <person name="Lu T."/>
            <person name="Huang Y."/>
            <person name="Zhao Q."/>
            <person name="Feng Q."/>
            <person name="Zhang L."/>
            <person name="Zhu J."/>
            <person name="Weng Q."/>
            <person name="Mu J."/>
            <person name="Lu Y."/>
            <person name="Fan D."/>
            <person name="Liu Y."/>
            <person name="Guan J."/>
            <person name="Zhang Y."/>
            <person name="Yu S."/>
            <person name="Liu X."/>
            <person name="Zhang Y."/>
            <person name="Hong G."/>
            <person name="Han B."/>
            <person name="Choisne N."/>
            <person name="Demange N."/>
            <person name="Orjeda G."/>
            <person name="Samain S."/>
            <person name="Cattolico L."/>
            <person name="Pelletier E."/>
            <person name="Couloux A."/>
            <person name="Segurens B."/>
            <person name="Wincker P."/>
            <person name="D'Hont A."/>
            <person name="Scarpelli C."/>
            <person name="Weissenbach J."/>
            <person name="Salanoubat M."/>
            <person name="Quetier F."/>
            <person name="Yu Y."/>
            <person name="Kim H.R."/>
            <person name="Rambo T."/>
            <person name="Currie J."/>
            <person name="Collura K."/>
            <person name="Luo M."/>
            <person name="Yang T."/>
            <person name="Ammiraju J.S.S."/>
            <person name="Engler F."/>
            <person name="Soderlund C."/>
            <person name="Wing R.A."/>
            <person name="Palmer L.E."/>
            <person name="de la Bastide M."/>
            <person name="Spiegel L."/>
            <person name="Nascimento L."/>
            <person name="Zutavern T."/>
            <person name="O'Shaughnessy A."/>
            <person name="Dike S."/>
            <person name="Dedhia N."/>
            <person name="Preston R."/>
            <person name="Balija V."/>
            <person name="McCombie W.R."/>
            <person name="Chow T."/>
            <person name="Chen H."/>
            <person name="Chung M."/>
            <person name="Chen C."/>
            <person name="Shaw J."/>
            <person name="Wu H."/>
            <person name="Hsiao K."/>
            <person name="Chao Y."/>
            <person name="Chu M."/>
            <person name="Cheng C."/>
            <person name="Hour A."/>
            <person name="Lee P."/>
            <person name="Lin S."/>
            <person name="Lin Y."/>
            <person name="Liou J."/>
            <person name="Liu S."/>
            <person name="Hsing Y."/>
            <person name="Raghuvanshi S."/>
            <person name="Mohanty A."/>
            <person name="Bharti A.K."/>
            <person name="Gaur A."/>
            <person name="Gupta V."/>
            <person name="Kumar D."/>
            <person name="Ravi V."/>
            <person name="Vij S."/>
            <person name="Kapur A."/>
            <person name="Khurana P."/>
            <person name="Khurana P."/>
            <person name="Khurana J.P."/>
            <person name="Tyagi A.K."/>
            <person name="Gaikwad K."/>
            <person name="Singh A."/>
            <person name="Dalal V."/>
            <person name="Srivastava S."/>
            <person name="Dixit A."/>
            <person name="Pal A.K."/>
            <person name="Ghazi I.A."/>
            <person name="Yadav M."/>
            <person name="Pandit A."/>
            <person name="Bhargava A."/>
            <person name="Sureshbabu K."/>
            <person name="Batra K."/>
            <person name="Sharma T.R."/>
            <person name="Mohapatra T."/>
            <person name="Singh N.K."/>
            <person name="Messing J."/>
            <person name="Nelson A.B."/>
            <person name="Fuks G."/>
            <person name="Kavchok S."/>
            <person name="Keizer G."/>
            <person name="Linton E."/>
            <person name="Llaca V."/>
            <person name="Song R."/>
            <person name="Tanyolac B."/>
            <person name="Young S."/>
            <person name="Ho-Il K."/>
            <person name="Hahn J.H."/>
            <person name="Sangsakoo G."/>
            <person name="Vanavichit A."/>
            <person name="de Mattos Luiz.A.T."/>
            <person name="Zimmer P.D."/>
            <person name="Malone G."/>
            <person name="Dellagostin O."/>
            <person name="de Oliveira A.C."/>
            <person name="Bevan M."/>
            <person name="Bancroft I."/>
            <person name="Minx P."/>
            <person name="Cordum H."/>
            <person name="Wilson R."/>
            <person name="Cheng Z."/>
            <person name="Jin W."/>
            <person name="Jiang J."/>
            <person name="Leong S.A."/>
            <person name="Iwama H."/>
            <person name="Gojobori T."/>
            <person name="Itoh T."/>
            <person name="Niimura Y."/>
            <person name="Fujii Y."/>
            <person name="Habara T."/>
            <person name="Sakai H."/>
            <person name="Sato Y."/>
            <person name="Wilson G."/>
            <person name="Kumar K."/>
            <person name="McCouch S."/>
            <person name="Juretic N."/>
            <person name="Hoen D."/>
            <person name="Wright S."/>
            <person name="Bruskiewich R."/>
            <person name="Bureau T."/>
            <person name="Miyao A."/>
            <person name="Hirochika H."/>
            <person name="Nishikawa T."/>
            <person name="Kadowaki K."/>
            <person name="Sugiura M."/>
            <person name="Burr B."/>
            <person name="Sasaki T."/>
        </authorList>
    </citation>
    <scope>NUCLEOTIDE SEQUENCE [LARGE SCALE GENOMIC DNA]</scope>
    <source>
        <strain evidence="2">cv. Nipponbare</strain>
    </source>
</reference>
<protein>
    <submittedName>
        <fullName evidence="1">Os02g0199101 protein</fullName>
    </submittedName>
</protein>
<sequence>MLPEAKELLPLEMEVLPPKLEDMLESRVIILLLEILNLHKDLLLERKKICSRLLNKRVHVHDYLVCSHNGIKLALKYSNCGTIEFHLDHIHGGIKLALGDSNCGTIELHLGHSHGSIQLTLGDSNCGTIGLHFGHSHNHRHRFITYGQDDADLTLGHINCSAMELHLSHGHSFLTYGNDGIDLAPGHINSNVLELALHQPIEVELGHSHRLDVHDDLGIRNFRVAGKGVLHDIGRSLGQGMLGPLAC</sequence>
<dbReference type="Proteomes" id="UP000059680">
    <property type="component" value="Chromosome 2"/>
</dbReference>
<proteinExistence type="predicted"/>
<evidence type="ECO:0000313" key="1">
    <source>
        <dbReference type="EMBL" id="BAS77496.1"/>
    </source>
</evidence>
<dbReference type="SMR" id="A0A0P0VG19"/>
<dbReference type="EMBL" id="AP014958">
    <property type="protein sequence ID" value="BAS77496.1"/>
    <property type="molecule type" value="Genomic_DNA"/>
</dbReference>
<reference evidence="1 2" key="3">
    <citation type="journal article" date="2013" name="Rice">
        <title>Improvement of the Oryza sativa Nipponbare reference genome using next generation sequence and optical map data.</title>
        <authorList>
            <person name="Kawahara Y."/>
            <person name="de la Bastide M."/>
            <person name="Hamilton J.P."/>
            <person name="Kanamori H."/>
            <person name="McCombie W.R."/>
            <person name="Ouyang S."/>
            <person name="Schwartz D.C."/>
            <person name="Tanaka T."/>
            <person name="Wu J."/>
            <person name="Zhou S."/>
            <person name="Childs K.L."/>
            <person name="Davidson R.M."/>
            <person name="Lin H."/>
            <person name="Quesada-Ocampo L."/>
            <person name="Vaillancourt B."/>
            <person name="Sakai H."/>
            <person name="Lee S.S."/>
            <person name="Kim J."/>
            <person name="Numa H."/>
            <person name="Itoh T."/>
            <person name="Buell C.R."/>
            <person name="Matsumoto T."/>
        </authorList>
    </citation>
    <scope>NUCLEOTIDE SEQUENCE [LARGE SCALE GENOMIC DNA]</scope>
    <source>
        <strain evidence="2">cv. Nipponbare</strain>
    </source>
</reference>